<sequence length="183" mass="20392">MILQCCESVPYPLDDPLLKCSDRGYGFCPEEDPWNPSPGGGIWSCLANWSKGPTLLEEHDQLNEPKRQSDKPLRLPLQDVYKIGGIGTVPVGRVETGMITFGLRGLTTKVNSVEMHHESLLEAMPGDNVGFKVIIMNHPSQIGNGNAPAIDCHTSHIDVEFGEVLTKIDRRSRKELEKEPKFW</sequence>
<keyword evidence="4" id="KW-0648">Protein biosynthesis</keyword>
<dbReference type="AlphaFoldDB" id="A0A699KAJ6"/>
<dbReference type="Pfam" id="PF22594">
    <property type="entry name" value="GTP-eEF1A_C"/>
    <property type="match status" value="1"/>
</dbReference>
<dbReference type="EMBL" id="BKCJ010488898">
    <property type="protein sequence ID" value="GFA79300.1"/>
    <property type="molecule type" value="Genomic_DNA"/>
</dbReference>
<keyword evidence="2" id="KW-0342">GTP-binding</keyword>
<reference evidence="4" key="1">
    <citation type="journal article" date="2019" name="Sci. Rep.">
        <title>Draft genome of Tanacetum cinerariifolium, the natural source of mosquito coil.</title>
        <authorList>
            <person name="Yamashiro T."/>
            <person name="Shiraishi A."/>
            <person name="Satake H."/>
            <person name="Nakayama K."/>
        </authorList>
    </citation>
    <scope>NUCLEOTIDE SEQUENCE</scope>
</reference>
<accession>A0A699KAJ6</accession>
<dbReference type="InterPro" id="IPR009001">
    <property type="entry name" value="Transl_elong_EF1A/Init_IF2_C"/>
</dbReference>
<dbReference type="Gene3D" id="2.40.30.10">
    <property type="entry name" value="Translation factors"/>
    <property type="match status" value="1"/>
</dbReference>
<organism evidence="4">
    <name type="scientific">Tanacetum cinerariifolium</name>
    <name type="common">Dalmatian daisy</name>
    <name type="synonym">Chrysanthemum cinerariifolium</name>
    <dbReference type="NCBI Taxonomy" id="118510"/>
    <lineage>
        <taxon>Eukaryota</taxon>
        <taxon>Viridiplantae</taxon>
        <taxon>Streptophyta</taxon>
        <taxon>Embryophyta</taxon>
        <taxon>Tracheophyta</taxon>
        <taxon>Spermatophyta</taxon>
        <taxon>Magnoliopsida</taxon>
        <taxon>eudicotyledons</taxon>
        <taxon>Gunneridae</taxon>
        <taxon>Pentapetalae</taxon>
        <taxon>asterids</taxon>
        <taxon>campanulids</taxon>
        <taxon>Asterales</taxon>
        <taxon>Asteraceae</taxon>
        <taxon>Asteroideae</taxon>
        <taxon>Anthemideae</taxon>
        <taxon>Anthemidinae</taxon>
        <taxon>Tanacetum</taxon>
    </lineage>
</organism>
<evidence type="ECO:0000256" key="1">
    <source>
        <dbReference type="ARBA" id="ARBA00022741"/>
    </source>
</evidence>
<feature type="domain" description="GTP-eEF1A C-terminal" evidence="3">
    <location>
        <begin position="132"/>
        <end position="182"/>
    </location>
</feature>
<dbReference type="GO" id="GO:0005525">
    <property type="term" value="F:GTP binding"/>
    <property type="evidence" value="ECO:0007669"/>
    <property type="project" value="UniProtKB-KW"/>
</dbReference>
<dbReference type="SUPFAM" id="SSF50447">
    <property type="entry name" value="Translation proteins"/>
    <property type="match status" value="1"/>
</dbReference>
<dbReference type="PANTHER" id="PTHR44830:SF1">
    <property type="entry name" value="TR-TYPE G DOMAIN-CONTAINING PROTEIN"/>
    <property type="match status" value="1"/>
</dbReference>
<evidence type="ECO:0000313" key="4">
    <source>
        <dbReference type="EMBL" id="GFA79300.1"/>
    </source>
</evidence>
<gene>
    <name evidence="4" type="ORF">Tci_651272</name>
</gene>
<name>A0A699KAJ6_TANCI</name>
<comment type="caution">
    <text evidence="4">The sequence shown here is derived from an EMBL/GenBank/DDBJ whole genome shotgun (WGS) entry which is preliminary data.</text>
</comment>
<dbReference type="InterPro" id="IPR009000">
    <property type="entry name" value="Transl_B-barrel_sf"/>
</dbReference>
<evidence type="ECO:0000259" key="3">
    <source>
        <dbReference type="Pfam" id="PF22594"/>
    </source>
</evidence>
<keyword evidence="4" id="KW-0251">Elongation factor</keyword>
<protein>
    <submittedName>
        <fullName evidence="4">Elongation factor 1-alpha</fullName>
    </submittedName>
</protein>
<proteinExistence type="predicted"/>
<dbReference type="InterPro" id="IPR054696">
    <property type="entry name" value="GTP-eEF1A_C"/>
</dbReference>
<dbReference type="SUPFAM" id="SSF50465">
    <property type="entry name" value="EF-Tu/eEF-1alpha/eIF2-gamma C-terminal domain"/>
    <property type="match status" value="1"/>
</dbReference>
<dbReference type="PANTHER" id="PTHR44830">
    <property type="entry name" value="ELONGATION FACTOR 1 ALPHA"/>
    <property type="match status" value="1"/>
</dbReference>
<evidence type="ECO:0000256" key="2">
    <source>
        <dbReference type="ARBA" id="ARBA00023134"/>
    </source>
</evidence>
<keyword evidence="1" id="KW-0547">Nucleotide-binding</keyword>
<dbReference type="GO" id="GO:0003746">
    <property type="term" value="F:translation elongation factor activity"/>
    <property type="evidence" value="ECO:0007669"/>
    <property type="project" value="UniProtKB-KW"/>
</dbReference>